<dbReference type="PANTHER" id="PTHR21192">
    <property type="entry name" value="NUCLEAR PROTEIN E3-3"/>
    <property type="match status" value="1"/>
</dbReference>
<evidence type="ECO:0000313" key="1">
    <source>
        <dbReference type="EMBL" id="CTP87841.1"/>
    </source>
</evidence>
<dbReference type="AlphaFoldDB" id="A0A0K2ZPV0"/>
<reference evidence="1 3" key="1">
    <citation type="submission" date="2015-07" db="EMBL/GenBank/DDBJ databases">
        <authorList>
            <person name="Noorani M."/>
        </authorList>
    </citation>
    <scope>NUCLEOTIDE SEQUENCE [LARGE SCALE GENOMIC DNA]</scope>
    <source>
        <strain evidence="1">LMG728</strain>
    </source>
</reference>
<dbReference type="Proteomes" id="UP000041247">
    <property type="component" value="Unassembled WGS sequence"/>
</dbReference>
<dbReference type="RefSeq" id="WP_053838043.1">
    <property type="nucleotide sequence ID" value="NZ_CP076250.1"/>
</dbReference>
<protein>
    <recommendedName>
        <fullName evidence="5">Xcc1710-like domain-containing protein</fullName>
    </recommendedName>
</protein>
<gene>
    <name evidence="2" type="ORF">A6R73_14310</name>
    <name evidence="1" type="ORF">XTPLMG728_1693</name>
</gene>
<dbReference type="InterPro" id="IPR036748">
    <property type="entry name" value="MTH938-like_sf"/>
</dbReference>
<dbReference type="Proteomes" id="UP000093858">
    <property type="component" value="Unassembled WGS sequence"/>
</dbReference>
<proteinExistence type="predicted"/>
<accession>A0A0K2ZPV0</accession>
<dbReference type="InterPro" id="IPR007523">
    <property type="entry name" value="NDUFAF3/AAMDC"/>
</dbReference>
<dbReference type="SUPFAM" id="SSF64076">
    <property type="entry name" value="MTH938-like"/>
    <property type="match status" value="1"/>
</dbReference>
<evidence type="ECO:0000313" key="2">
    <source>
        <dbReference type="EMBL" id="OAX56237.1"/>
    </source>
</evidence>
<reference evidence="2 4" key="2">
    <citation type="submission" date="2016-04" db="EMBL/GenBank/DDBJ databases">
        <title>Xanthomonas translucens phylogeny.</title>
        <authorList>
            <person name="Langlois P."/>
        </authorList>
    </citation>
    <scope>NUCLEOTIDE SEQUENCE [LARGE SCALE GENOMIC DNA]</scope>
    <source>
        <strain evidence="2 4">B99</strain>
    </source>
</reference>
<name>A0A0K2ZPV0_9XANT</name>
<dbReference type="EMBL" id="LWSU01000084">
    <property type="protein sequence ID" value="OAX56237.1"/>
    <property type="molecule type" value="Genomic_DNA"/>
</dbReference>
<sequence>MQLTHDLPDYAYTLRMADGRQARVNDRLLTRSFILAPDTLVEHWDAPAAAELQPQQLQPLLELNPALVILGTGERQVFPPAAALALFLTRGIGIEVMNNAAAARTYNVLAAEGRRVAVGFLLEG</sequence>
<dbReference type="PANTHER" id="PTHR21192:SF2">
    <property type="entry name" value="NADH DEHYDROGENASE [UBIQUINONE] 1 ALPHA SUBCOMPLEX ASSEMBLY FACTOR 3"/>
    <property type="match status" value="1"/>
</dbReference>
<evidence type="ECO:0000313" key="3">
    <source>
        <dbReference type="Proteomes" id="UP000041247"/>
    </source>
</evidence>
<evidence type="ECO:0008006" key="5">
    <source>
        <dbReference type="Google" id="ProtNLM"/>
    </source>
</evidence>
<organism evidence="1 3">
    <name type="scientific">Xanthomonas graminis pv. poae</name>
    <dbReference type="NCBI Taxonomy" id="227946"/>
    <lineage>
        <taxon>Bacteria</taxon>
        <taxon>Pseudomonadati</taxon>
        <taxon>Pseudomonadota</taxon>
        <taxon>Gammaproteobacteria</taxon>
        <taxon>Lysobacterales</taxon>
        <taxon>Lysobacteraceae</taxon>
        <taxon>Xanthomonas</taxon>
        <taxon>Xanthomonas translucens group</taxon>
        <taxon>Xanthomonas graminis</taxon>
    </lineage>
</organism>
<evidence type="ECO:0000313" key="4">
    <source>
        <dbReference type="Proteomes" id="UP000093858"/>
    </source>
</evidence>
<dbReference type="EMBL" id="CXOK01000043">
    <property type="protein sequence ID" value="CTP87841.1"/>
    <property type="molecule type" value="Genomic_DNA"/>
</dbReference>
<dbReference type="Pfam" id="PF04430">
    <property type="entry name" value="DUF498"/>
    <property type="match status" value="1"/>
</dbReference>
<dbReference type="Gene3D" id="3.40.1230.10">
    <property type="entry name" value="MTH938-like"/>
    <property type="match status" value="1"/>
</dbReference>